<dbReference type="Pfam" id="PF13855">
    <property type="entry name" value="LRR_8"/>
    <property type="match status" value="1"/>
</dbReference>
<dbReference type="AlphaFoldDB" id="A0A1Y2BXQ7"/>
<sequence>MISIQELPPEVVQSVFAWLPPKQVHRMKALSRKMNECLSTAGFARLNLSQVWFAPLSDDAVIGFNSSGISEFEWFFWSQTYQTVYADMKLKDVEVVSYSLIPLLHIPSTIGLLKNLKALALTQCSLSGHIPNAIGSLSNIQKLNLSENCLEGPIPIELYTLPLLQELDLFNNQLEGVIPAEVGNWVSLRKLNLGSNNFHGSLPPELGNCTMIRSLSLFGNQFEGPIPPQLGLLTHMIELNLEDNNFSGPLPDNVFQNMSSLMILLLSNNYLNGLLPNSIPASIIVLSFHHCYFEGEIPASWSLLESLFELHVENNFLSGDIPEWCFDRLSRFYYHDNQFTLVDSEESGVTTE</sequence>
<evidence type="ECO:0000256" key="2">
    <source>
        <dbReference type="ARBA" id="ARBA00022475"/>
    </source>
</evidence>
<accession>A0A1Y2BXQ7</accession>
<evidence type="ECO:0000313" key="7">
    <source>
        <dbReference type="Proteomes" id="UP000193642"/>
    </source>
</evidence>
<keyword evidence="7" id="KW-1185">Reference proteome</keyword>
<protein>
    <submittedName>
        <fullName evidence="6">L domain-like protein</fullName>
    </submittedName>
</protein>
<dbReference type="PANTHER" id="PTHR48004">
    <property type="entry name" value="OS01G0149700 PROTEIN"/>
    <property type="match status" value="1"/>
</dbReference>
<dbReference type="PROSITE" id="PS50181">
    <property type="entry name" value="FBOX"/>
    <property type="match status" value="1"/>
</dbReference>
<gene>
    <name evidence="6" type="ORF">BCR33DRAFT_390965</name>
</gene>
<keyword evidence="3" id="KW-0433">Leucine-rich repeat</keyword>
<dbReference type="PANTHER" id="PTHR48004:SF59">
    <property type="entry name" value="LEUCINE-RICH REPEAT-CONTAINING N-TERMINAL PLANT-TYPE DOMAIN-CONTAINING PROTEIN"/>
    <property type="match status" value="1"/>
</dbReference>
<dbReference type="Pfam" id="PF00560">
    <property type="entry name" value="LRR_1"/>
    <property type="match status" value="4"/>
</dbReference>
<reference evidence="6 7" key="1">
    <citation type="submission" date="2016-07" db="EMBL/GenBank/DDBJ databases">
        <title>Pervasive Adenine N6-methylation of Active Genes in Fungi.</title>
        <authorList>
            <consortium name="DOE Joint Genome Institute"/>
            <person name="Mondo S.J."/>
            <person name="Dannebaum R.O."/>
            <person name="Kuo R.C."/>
            <person name="Labutti K."/>
            <person name="Haridas S."/>
            <person name="Kuo A."/>
            <person name="Salamov A."/>
            <person name="Ahrendt S.R."/>
            <person name="Lipzen A."/>
            <person name="Sullivan W."/>
            <person name="Andreopoulos W.B."/>
            <person name="Clum A."/>
            <person name="Lindquist E."/>
            <person name="Daum C."/>
            <person name="Ramamoorthy G.K."/>
            <person name="Gryganskyi A."/>
            <person name="Culley D."/>
            <person name="Magnuson J.K."/>
            <person name="James T.Y."/>
            <person name="O'Malley M.A."/>
            <person name="Stajich J.E."/>
            <person name="Spatafora J.W."/>
            <person name="Visel A."/>
            <person name="Grigoriev I.V."/>
        </authorList>
    </citation>
    <scope>NUCLEOTIDE SEQUENCE [LARGE SCALE GENOMIC DNA]</scope>
    <source>
        <strain evidence="6 7">JEL800</strain>
    </source>
</reference>
<dbReference type="InterPro" id="IPR001611">
    <property type="entry name" value="Leu-rich_rpt"/>
</dbReference>
<name>A0A1Y2BXQ7_9FUNG</name>
<dbReference type="Proteomes" id="UP000193642">
    <property type="component" value="Unassembled WGS sequence"/>
</dbReference>
<dbReference type="Gene3D" id="3.80.10.10">
    <property type="entry name" value="Ribonuclease Inhibitor"/>
    <property type="match status" value="1"/>
</dbReference>
<keyword evidence="2" id="KW-0472">Membrane</keyword>
<comment type="caution">
    <text evidence="6">The sequence shown here is derived from an EMBL/GenBank/DDBJ whole genome shotgun (WGS) entry which is preliminary data.</text>
</comment>
<dbReference type="InterPro" id="IPR036047">
    <property type="entry name" value="F-box-like_dom_sf"/>
</dbReference>
<dbReference type="InterPro" id="IPR003591">
    <property type="entry name" value="Leu-rich_rpt_typical-subtyp"/>
</dbReference>
<evidence type="ECO:0000256" key="3">
    <source>
        <dbReference type="ARBA" id="ARBA00022614"/>
    </source>
</evidence>
<dbReference type="SUPFAM" id="SSF52058">
    <property type="entry name" value="L domain-like"/>
    <property type="match status" value="1"/>
</dbReference>
<dbReference type="SUPFAM" id="SSF81383">
    <property type="entry name" value="F-box domain"/>
    <property type="match status" value="1"/>
</dbReference>
<keyword evidence="4" id="KW-0677">Repeat</keyword>
<organism evidence="6 7">
    <name type="scientific">Rhizoclosmatium globosum</name>
    <dbReference type="NCBI Taxonomy" id="329046"/>
    <lineage>
        <taxon>Eukaryota</taxon>
        <taxon>Fungi</taxon>
        <taxon>Fungi incertae sedis</taxon>
        <taxon>Chytridiomycota</taxon>
        <taxon>Chytridiomycota incertae sedis</taxon>
        <taxon>Chytridiomycetes</taxon>
        <taxon>Chytridiales</taxon>
        <taxon>Chytriomycetaceae</taxon>
        <taxon>Rhizoclosmatium</taxon>
    </lineage>
</organism>
<dbReference type="OrthoDB" id="676979at2759"/>
<dbReference type="GO" id="GO:0005886">
    <property type="term" value="C:plasma membrane"/>
    <property type="evidence" value="ECO:0007669"/>
    <property type="project" value="UniProtKB-SubCell"/>
</dbReference>
<dbReference type="SMART" id="SM00369">
    <property type="entry name" value="LRR_TYP"/>
    <property type="match status" value="5"/>
</dbReference>
<dbReference type="FunFam" id="3.80.10.10:FF:000041">
    <property type="entry name" value="LRR receptor-like serine/threonine-protein kinase ERECTA"/>
    <property type="match status" value="1"/>
</dbReference>
<dbReference type="InterPro" id="IPR032675">
    <property type="entry name" value="LRR_dom_sf"/>
</dbReference>
<evidence type="ECO:0000256" key="4">
    <source>
        <dbReference type="ARBA" id="ARBA00022737"/>
    </source>
</evidence>
<evidence type="ECO:0000256" key="1">
    <source>
        <dbReference type="ARBA" id="ARBA00004236"/>
    </source>
</evidence>
<dbReference type="FunFam" id="3.80.10.10:FF:000383">
    <property type="entry name" value="Leucine-rich repeat receptor protein kinase EMS1"/>
    <property type="match status" value="1"/>
</dbReference>
<dbReference type="InterPro" id="IPR052941">
    <property type="entry name" value="StomDev_PlantInt_Reg"/>
</dbReference>
<proteinExistence type="predicted"/>
<dbReference type="InterPro" id="IPR001810">
    <property type="entry name" value="F-box_dom"/>
</dbReference>
<evidence type="ECO:0000313" key="6">
    <source>
        <dbReference type="EMBL" id="ORY39541.1"/>
    </source>
</evidence>
<dbReference type="EMBL" id="MCGO01000039">
    <property type="protein sequence ID" value="ORY39541.1"/>
    <property type="molecule type" value="Genomic_DNA"/>
</dbReference>
<evidence type="ECO:0000259" key="5">
    <source>
        <dbReference type="PROSITE" id="PS50181"/>
    </source>
</evidence>
<comment type="subcellular location">
    <subcellularLocation>
        <location evidence="1">Cell membrane</location>
    </subcellularLocation>
</comment>
<dbReference type="Pfam" id="PF00646">
    <property type="entry name" value="F-box"/>
    <property type="match status" value="1"/>
</dbReference>
<feature type="domain" description="F-box" evidence="5">
    <location>
        <begin position="1"/>
        <end position="46"/>
    </location>
</feature>
<keyword evidence="2" id="KW-1003">Cell membrane</keyword>